<keyword evidence="3" id="KW-1185">Reference proteome</keyword>
<sequence length="357" mass="40318">MKRSPTSGNGLNKVRKPAVFYCFFCGFLLLTGLNGLAQTRRGREVDSAYVKTFPGKLTGRTYLSQKYTSFVLSTPPRSSPSLRFRPNSSLDLGVGATFKAFTLNLAYGLSFLNNTNGKGKTSDIDLQTHVYMRKWVLDGFAQFYNGYYLTPRGNGLADPTQYYHRPDVGVYLVGGSIRRVFNFRRFSFRAALVQNEWQKKSAGTWLAGFQLHYGILRGDSALVPGLRQADFPVEEVRRMRFLKLGPGAGYAYTVVYREHFFATGSLTANLSATFSKETFESGKLTYGNVRPDLLFRAVAGYNSDKWCLTLSWINGSLSVQSPIYRYVIHSGNYRLTLARRFQTSRRLQKLVPETIKI</sequence>
<dbReference type="RefSeq" id="WP_124873709.1">
    <property type="nucleotide sequence ID" value="NZ_RQJO01000008.1"/>
</dbReference>
<gene>
    <name evidence="2" type="ORF">EHT25_09230</name>
</gene>
<dbReference type="Pfam" id="PF14391">
    <property type="entry name" value="DUF4421"/>
    <property type="match status" value="1"/>
</dbReference>
<evidence type="ECO:0000313" key="2">
    <source>
        <dbReference type="EMBL" id="RRB03711.1"/>
    </source>
</evidence>
<dbReference type="InterPro" id="IPR025535">
    <property type="entry name" value="DUF4421"/>
</dbReference>
<feature type="transmembrane region" description="Helical" evidence="1">
    <location>
        <begin position="18"/>
        <end position="37"/>
    </location>
</feature>
<keyword evidence="1" id="KW-1133">Transmembrane helix</keyword>
<dbReference type="OrthoDB" id="669053at2"/>
<proteinExistence type="predicted"/>
<accession>A0A3P1BRK7</accession>
<dbReference type="Proteomes" id="UP000271925">
    <property type="component" value="Unassembled WGS sequence"/>
</dbReference>
<evidence type="ECO:0000313" key="3">
    <source>
        <dbReference type="Proteomes" id="UP000271925"/>
    </source>
</evidence>
<comment type="caution">
    <text evidence="2">The sequence shown here is derived from an EMBL/GenBank/DDBJ whole genome shotgun (WGS) entry which is preliminary data.</text>
</comment>
<keyword evidence="1" id="KW-0472">Membrane</keyword>
<dbReference type="EMBL" id="RQJO01000008">
    <property type="protein sequence ID" value="RRB03711.1"/>
    <property type="molecule type" value="Genomic_DNA"/>
</dbReference>
<protein>
    <submittedName>
        <fullName evidence="2">DUF4421 domain-containing protein</fullName>
    </submittedName>
</protein>
<evidence type="ECO:0000256" key="1">
    <source>
        <dbReference type="SAM" id="Phobius"/>
    </source>
</evidence>
<dbReference type="AlphaFoldDB" id="A0A3P1BRK7"/>
<reference evidence="2 3" key="1">
    <citation type="submission" date="2018-11" db="EMBL/GenBank/DDBJ databases">
        <authorList>
            <person name="Zhou Z."/>
            <person name="Wang G."/>
        </authorList>
    </citation>
    <scope>NUCLEOTIDE SEQUENCE [LARGE SCALE GENOMIC DNA]</scope>
    <source>
        <strain evidence="2 3">KCTC52004</strain>
    </source>
</reference>
<organism evidence="2 3">
    <name type="scientific">Larkinella rosea</name>
    <dbReference type="NCBI Taxonomy" id="2025312"/>
    <lineage>
        <taxon>Bacteria</taxon>
        <taxon>Pseudomonadati</taxon>
        <taxon>Bacteroidota</taxon>
        <taxon>Cytophagia</taxon>
        <taxon>Cytophagales</taxon>
        <taxon>Spirosomataceae</taxon>
        <taxon>Larkinella</taxon>
    </lineage>
</organism>
<name>A0A3P1BRK7_9BACT</name>
<keyword evidence="1" id="KW-0812">Transmembrane</keyword>